<keyword evidence="7" id="KW-0028">Amino-acid biosynthesis</keyword>
<reference evidence="10 11" key="1">
    <citation type="submission" date="2016-04" db="EMBL/GenBank/DDBJ databases">
        <title>Genome sequence of Clostridium magnum DSM 2767.</title>
        <authorList>
            <person name="Poehlein A."/>
            <person name="Uhlig R."/>
            <person name="Fischer R."/>
            <person name="Bahl H."/>
            <person name="Daniel R."/>
        </authorList>
    </citation>
    <scope>NUCLEOTIDE SEQUENCE [LARGE SCALE GENOMIC DNA]</scope>
    <source>
        <strain evidence="10 11">DSM 2767</strain>
    </source>
</reference>
<proteinExistence type="inferred from homology"/>
<dbReference type="RefSeq" id="WP_066624450.1">
    <property type="nucleotide sequence ID" value="NZ_FQXL01000005.1"/>
</dbReference>
<evidence type="ECO:0000256" key="3">
    <source>
        <dbReference type="ARBA" id="ARBA00022723"/>
    </source>
</evidence>
<gene>
    <name evidence="10" type="primary">ilvD_2</name>
    <name evidence="10" type="ORF">CLMAG_33160</name>
</gene>
<dbReference type="PROSITE" id="PS00887">
    <property type="entry name" value="ILVD_EDD_2"/>
    <property type="match status" value="1"/>
</dbReference>
<dbReference type="PANTHER" id="PTHR43661">
    <property type="entry name" value="D-XYLONATE DEHYDRATASE"/>
    <property type="match status" value="1"/>
</dbReference>
<protein>
    <submittedName>
        <fullName evidence="10">Dihydroxy-acid dehydratase</fullName>
        <ecNumber evidence="10">4.2.1.9</ecNumber>
    </submittedName>
</protein>
<evidence type="ECO:0000256" key="1">
    <source>
        <dbReference type="ARBA" id="ARBA00006486"/>
    </source>
</evidence>
<dbReference type="InterPro" id="IPR037237">
    <property type="entry name" value="IlvD/EDD_N"/>
</dbReference>
<evidence type="ECO:0000313" key="11">
    <source>
        <dbReference type="Proteomes" id="UP000076603"/>
    </source>
</evidence>
<dbReference type="GO" id="GO:0004160">
    <property type="term" value="F:dihydroxy-acid dehydratase activity"/>
    <property type="evidence" value="ECO:0007669"/>
    <property type="project" value="UniProtKB-EC"/>
</dbReference>
<keyword evidence="3" id="KW-0479">Metal-binding</keyword>
<comment type="caution">
    <text evidence="10">The sequence shown here is derived from an EMBL/GenBank/DDBJ whole genome shotgun (WGS) entry which is preliminary data.</text>
</comment>
<evidence type="ECO:0000259" key="9">
    <source>
        <dbReference type="Pfam" id="PF24877"/>
    </source>
</evidence>
<keyword evidence="7" id="KW-0100">Branched-chain amino acid biosynthesis</keyword>
<dbReference type="Pfam" id="PF24877">
    <property type="entry name" value="ILV_EDD_C"/>
    <property type="match status" value="1"/>
</dbReference>
<dbReference type="FunFam" id="3.50.30.80:FF:000001">
    <property type="entry name" value="Dihydroxy-acid dehydratase"/>
    <property type="match status" value="1"/>
</dbReference>
<accession>A0A168DWN0</accession>
<dbReference type="PATRIC" id="fig|1121326.3.peg.3350"/>
<dbReference type="InterPro" id="IPR042096">
    <property type="entry name" value="Dihydro-acid_dehy_C"/>
</dbReference>
<dbReference type="OrthoDB" id="9807077at2"/>
<dbReference type="PROSITE" id="PS00886">
    <property type="entry name" value="ILVD_EDD_1"/>
    <property type="match status" value="1"/>
</dbReference>
<evidence type="ECO:0000256" key="7">
    <source>
        <dbReference type="ARBA" id="ARBA00023304"/>
    </source>
</evidence>
<keyword evidence="11" id="KW-1185">Reference proteome</keyword>
<dbReference type="SUPFAM" id="SSF52016">
    <property type="entry name" value="LeuD/IlvD-like"/>
    <property type="match status" value="1"/>
</dbReference>
<dbReference type="PANTHER" id="PTHR43661:SF3">
    <property type="entry name" value="D-XYLONATE DEHYDRATASE YAGF-RELATED"/>
    <property type="match status" value="1"/>
</dbReference>
<comment type="similarity">
    <text evidence="1">Belongs to the IlvD/Edd family.</text>
</comment>
<name>A0A168DWN0_9CLOT</name>
<evidence type="ECO:0000256" key="2">
    <source>
        <dbReference type="ARBA" id="ARBA00022714"/>
    </source>
</evidence>
<dbReference type="Gene3D" id="3.50.30.80">
    <property type="entry name" value="IlvD/EDD C-terminal domain-like"/>
    <property type="match status" value="1"/>
</dbReference>
<evidence type="ECO:0000256" key="4">
    <source>
        <dbReference type="ARBA" id="ARBA00023004"/>
    </source>
</evidence>
<dbReference type="Proteomes" id="UP000076603">
    <property type="component" value="Unassembled WGS sequence"/>
</dbReference>
<dbReference type="GO" id="GO:0051537">
    <property type="term" value="F:2 iron, 2 sulfur cluster binding"/>
    <property type="evidence" value="ECO:0007669"/>
    <property type="project" value="UniProtKB-KW"/>
</dbReference>
<dbReference type="SUPFAM" id="SSF143975">
    <property type="entry name" value="IlvD/EDD N-terminal domain-like"/>
    <property type="match status" value="1"/>
</dbReference>
<dbReference type="AlphaFoldDB" id="A0A168DWN0"/>
<dbReference type="GO" id="GO:0005829">
    <property type="term" value="C:cytosol"/>
    <property type="evidence" value="ECO:0007669"/>
    <property type="project" value="TreeGrafter"/>
</dbReference>
<dbReference type="EC" id="4.2.1.9" evidence="10"/>
<feature type="domain" description="Dihydroxy-acid/6-phosphogluconate dehydratase C-terminal" evidence="9">
    <location>
        <begin position="368"/>
        <end position="568"/>
    </location>
</feature>
<evidence type="ECO:0000256" key="6">
    <source>
        <dbReference type="ARBA" id="ARBA00023239"/>
    </source>
</evidence>
<evidence type="ECO:0000256" key="5">
    <source>
        <dbReference type="ARBA" id="ARBA00023014"/>
    </source>
</evidence>
<evidence type="ECO:0000259" key="8">
    <source>
        <dbReference type="Pfam" id="PF00920"/>
    </source>
</evidence>
<dbReference type="Pfam" id="PF00920">
    <property type="entry name" value="ILVD_EDD_N"/>
    <property type="match status" value="1"/>
</dbReference>
<dbReference type="GO" id="GO:0009082">
    <property type="term" value="P:branched-chain amino acid biosynthetic process"/>
    <property type="evidence" value="ECO:0007669"/>
    <property type="project" value="UniProtKB-KW"/>
</dbReference>
<keyword evidence="2" id="KW-0001">2Fe-2S</keyword>
<dbReference type="GO" id="GO:0046872">
    <property type="term" value="F:metal ion binding"/>
    <property type="evidence" value="ECO:0007669"/>
    <property type="project" value="UniProtKB-KW"/>
</dbReference>
<organism evidence="10 11">
    <name type="scientific">Clostridium magnum DSM 2767</name>
    <dbReference type="NCBI Taxonomy" id="1121326"/>
    <lineage>
        <taxon>Bacteria</taxon>
        <taxon>Bacillati</taxon>
        <taxon>Bacillota</taxon>
        <taxon>Clostridia</taxon>
        <taxon>Eubacteriales</taxon>
        <taxon>Clostridiaceae</taxon>
        <taxon>Clostridium</taxon>
    </lineage>
</organism>
<dbReference type="InterPro" id="IPR000581">
    <property type="entry name" value="ILV_EDD_N"/>
</dbReference>
<dbReference type="EMBL" id="LWAE01000003">
    <property type="protein sequence ID" value="KZL91557.1"/>
    <property type="molecule type" value="Genomic_DNA"/>
</dbReference>
<sequence length="572" mass="62416">MLRSQELREKAPELDSLRLGSGWKIEDLEKPQIIVESSFGHSHPGSAHLDVLVEEAFQGVTEKGGKAAKYFVTDICDGESQGHDGMNYSLLSREMMANMIEIHVQATPFDAGVFMASCDKSMPAHLMAIARLDMPAVLVPGGIMNAGPDMLTLEQIGKYYAQHEKGEITKEELTYYKHNACPSCGACSFMGTASTMQVMAEALGIALPGTALIPATLDELRIAARRAGEYALKLVEKNIKPSEIMTKKAFENAIMVHAAIAGSSNSLLHIPAIAHELGIEIEPKLFDEIHREIPYILNIRPSGFYPGAYFWYAGGVPAIMEEIKEFLHLDVLTVTGKTLGENLQELKQSDYYERSSKFLEALGVKKEDVIKTKENPIQAQGAIAILKGNLAPEGAVVKHSAVSKKLRQVVLKAKVFDCEEDALNAVLKRVVNPGDAVFIRYEGPKGSGMPEMFYTTEAIASDSELIESVALITDGRFSGATRGPAIGHVSPEASEGGPIALVEEGDLIKIDIPARKLDVIGVNGEERSVEEIEEALKVRKEKWVKPQPKYTKGVLSIYTKRATSPMKGGYME</sequence>
<keyword evidence="4" id="KW-0408">Iron</keyword>
<dbReference type="STRING" id="1121326.CLMAG_33160"/>
<evidence type="ECO:0000313" key="10">
    <source>
        <dbReference type="EMBL" id="KZL91557.1"/>
    </source>
</evidence>
<keyword evidence="5" id="KW-0411">Iron-sulfur</keyword>
<keyword evidence="6 10" id="KW-0456">Lyase</keyword>
<dbReference type="InterPro" id="IPR056740">
    <property type="entry name" value="ILV_EDD_C"/>
</dbReference>
<dbReference type="InterPro" id="IPR020558">
    <property type="entry name" value="DiOHA_6PGluconate_deHydtase_CS"/>
</dbReference>
<feature type="domain" description="Dihydroxy-acid/6-phosphogluconate dehydratase N-terminal" evidence="8">
    <location>
        <begin position="30"/>
        <end position="342"/>
    </location>
</feature>